<dbReference type="InterPro" id="IPR029060">
    <property type="entry name" value="PIN-like_dom_sf"/>
</dbReference>
<dbReference type="Pfam" id="PF00752">
    <property type="entry name" value="XPG_N"/>
    <property type="match status" value="1"/>
</dbReference>
<evidence type="ECO:0000313" key="3">
    <source>
        <dbReference type="EMBL" id="KAL0818083.1"/>
    </source>
</evidence>
<dbReference type="Gene3D" id="3.40.50.1010">
    <property type="entry name" value="5'-nuclease"/>
    <property type="match status" value="1"/>
</dbReference>
<feature type="domain" description="XPG N-terminal" evidence="2">
    <location>
        <begin position="19"/>
        <end position="90"/>
    </location>
</feature>
<dbReference type="Proteomes" id="UP001549921">
    <property type="component" value="Unassembled WGS sequence"/>
</dbReference>
<evidence type="ECO:0000256" key="1">
    <source>
        <dbReference type="ARBA" id="ARBA00007398"/>
    </source>
</evidence>
<evidence type="ECO:0000313" key="4">
    <source>
        <dbReference type="Proteomes" id="UP001549921"/>
    </source>
</evidence>
<dbReference type="SUPFAM" id="SSF88723">
    <property type="entry name" value="PIN domain-like"/>
    <property type="match status" value="1"/>
</dbReference>
<dbReference type="InterPro" id="IPR026832">
    <property type="entry name" value="Asteroid"/>
</dbReference>
<evidence type="ECO:0000259" key="2">
    <source>
        <dbReference type="Pfam" id="PF00752"/>
    </source>
</evidence>
<name>A0ABD0SE47_LOXSC</name>
<sequence length="617" mass="71884">MRIRSFCKNIEFHELEECYLKNCRVVIDGQNYFYNSYQASGLPFAFGCEADKYAQYLRDHLSMFQKANVKCYIIFKGGHADVKKNFEEKDKYLSGPTYEASDEYDDIVLPIFMKTVYKEVLNEMGIDHVMCEFESKKQCIALAQKLRCPIISFDIEFAFSGVPYIPHVPPLTFDSQRAAIQCGIFKLGNFMRKHGLSKEKLAFFIVLTDEKIFPELFFQSLFESERIFNQKPFKRNQELLKWLSKNSINGIIGKIFRTLSSEEQQKFEEEHTNICDMIGRIETPGEPVKYLMNGKSVSFEENDPCWFEKGVISNKIARSYVILYHADSYKGSWCIEDNEADDSLFFSIDLIKYAYNLLTNYQRDNLAFYNIKHEFQNVNVALTNSEPVRKPIYEAVNSPFENGWDGLKSMRLFDFFLEESLPDIHFADINNIPEDARLLMLSLIYFSRRKEVDTTREVYSILLSYVMLGVVFPKTGDNNEKCTNPSNASKKDLVSVSDCHEAYSVLEPFFKLSRYELIEIFNRKLLHPFVEFQHLLQAMNNLNTLCGQCEFERTIVNKTYNGTFVYKFFYSLKNKSGADALLSIKKLLTPAPTVLDFYMSLVNVYERNLKRNKSKMS</sequence>
<proteinExistence type="inferred from homology"/>
<comment type="similarity">
    <text evidence="1">Belongs to the asteroid family.</text>
</comment>
<reference evidence="3 4" key="1">
    <citation type="submission" date="2024-06" db="EMBL/GenBank/DDBJ databases">
        <title>A chromosome-level genome assembly of beet webworm, Loxostege sticticalis.</title>
        <authorList>
            <person name="Zhang Y."/>
        </authorList>
    </citation>
    <scope>NUCLEOTIDE SEQUENCE [LARGE SCALE GENOMIC DNA]</scope>
    <source>
        <strain evidence="3">AQ028</strain>
        <tissue evidence="3">Male pupae</tissue>
    </source>
</reference>
<dbReference type="PANTHER" id="PTHR15665:SF1">
    <property type="entry name" value="PROTEIN ASTEROID HOMOLOG 1"/>
    <property type="match status" value="1"/>
</dbReference>
<gene>
    <name evidence="3" type="ORF">ABMA28_008616</name>
</gene>
<comment type="caution">
    <text evidence="3">The sequence shown here is derived from an EMBL/GenBank/DDBJ whole genome shotgun (WGS) entry which is preliminary data.</text>
</comment>
<dbReference type="PANTHER" id="PTHR15665">
    <property type="entry name" value="ASTEROID PROTEIN"/>
    <property type="match status" value="1"/>
</dbReference>
<organism evidence="3 4">
    <name type="scientific">Loxostege sticticalis</name>
    <name type="common">Beet webworm moth</name>
    <dbReference type="NCBI Taxonomy" id="481309"/>
    <lineage>
        <taxon>Eukaryota</taxon>
        <taxon>Metazoa</taxon>
        <taxon>Ecdysozoa</taxon>
        <taxon>Arthropoda</taxon>
        <taxon>Hexapoda</taxon>
        <taxon>Insecta</taxon>
        <taxon>Pterygota</taxon>
        <taxon>Neoptera</taxon>
        <taxon>Endopterygota</taxon>
        <taxon>Lepidoptera</taxon>
        <taxon>Glossata</taxon>
        <taxon>Ditrysia</taxon>
        <taxon>Pyraloidea</taxon>
        <taxon>Crambidae</taxon>
        <taxon>Pyraustinae</taxon>
        <taxon>Loxostege</taxon>
    </lineage>
</organism>
<dbReference type="AlphaFoldDB" id="A0ABD0SE47"/>
<protein>
    <recommendedName>
        <fullName evidence="2">XPG N-terminal domain-containing protein</fullName>
    </recommendedName>
</protein>
<dbReference type="InterPro" id="IPR006085">
    <property type="entry name" value="XPG_DNA_repair_N"/>
</dbReference>
<accession>A0ABD0SE47</accession>
<dbReference type="EMBL" id="JBEDNZ010000022">
    <property type="protein sequence ID" value="KAL0818083.1"/>
    <property type="molecule type" value="Genomic_DNA"/>
</dbReference>